<feature type="region of interest" description="Disordered" evidence="2">
    <location>
        <begin position="215"/>
        <end position="290"/>
    </location>
</feature>
<evidence type="ECO:0000256" key="1">
    <source>
        <dbReference type="SAM" id="Coils"/>
    </source>
</evidence>
<protein>
    <submittedName>
        <fullName evidence="4">Mitogen-activated protein kinase kinase kinase 4</fullName>
    </submittedName>
</protein>
<sequence length="290" mass="32534">MLCSVGDFIDTGIDDQMAAMQDSTLGNLDDAEEDEDLEQDEIQKKRLLQRCRALQVLLAETRERSLRAAGLAKMLRKDLEVAAEFSLCEEPELVLTRLQLTGHVKYHKEVTRLVTGQHRAEVAPMLVNLARMWMKFVKAHYSQGRGCRPRWANAGLEFIVFVCNPHNTCYLQEQDFQELVKEIECCRDYIIGTVPEPKQPCTPLTPVLPRHFRSSSTSSIVHHAPERSLSTQSSSSQGDCSPVINPTDSPLLRRHLMRRSQPNAEKLVDVTDSPSQYSSGKASPASASSQ</sequence>
<feature type="domain" description="Mitogen-activated protein kinase kinase kinase N-terminal" evidence="3">
    <location>
        <begin position="105"/>
        <end position="204"/>
    </location>
</feature>
<dbReference type="Proteomes" id="UP000324222">
    <property type="component" value="Unassembled WGS sequence"/>
</dbReference>
<dbReference type="GO" id="GO:0016301">
    <property type="term" value="F:kinase activity"/>
    <property type="evidence" value="ECO:0007669"/>
    <property type="project" value="UniProtKB-KW"/>
</dbReference>
<feature type="coiled-coil region" evidence="1">
    <location>
        <begin position="28"/>
        <end position="64"/>
    </location>
</feature>
<dbReference type="GO" id="GO:0000165">
    <property type="term" value="P:MAPK cascade"/>
    <property type="evidence" value="ECO:0007669"/>
    <property type="project" value="InterPro"/>
</dbReference>
<gene>
    <name evidence="4" type="primary">MAP3K4_1</name>
    <name evidence="4" type="ORF">E2C01_006031</name>
</gene>
<name>A0A5B7CV40_PORTR</name>
<keyword evidence="4" id="KW-0808">Transferase</keyword>
<keyword evidence="5" id="KW-1185">Reference proteome</keyword>
<evidence type="ECO:0000313" key="5">
    <source>
        <dbReference type="Proteomes" id="UP000324222"/>
    </source>
</evidence>
<organism evidence="4 5">
    <name type="scientific">Portunus trituberculatus</name>
    <name type="common">Swimming crab</name>
    <name type="synonym">Neptunus trituberculatus</name>
    <dbReference type="NCBI Taxonomy" id="210409"/>
    <lineage>
        <taxon>Eukaryota</taxon>
        <taxon>Metazoa</taxon>
        <taxon>Ecdysozoa</taxon>
        <taxon>Arthropoda</taxon>
        <taxon>Crustacea</taxon>
        <taxon>Multicrustacea</taxon>
        <taxon>Malacostraca</taxon>
        <taxon>Eumalacostraca</taxon>
        <taxon>Eucarida</taxon>
        <taxon>Decapoda</taxon>
        <taxon>Pleocyemata</taxon>
        <taxon>Brachyura</taxon>
        <taxon>Eubrachyura</taxon>
        <taxon>Portunoidea</taxon>
        <taxon>Portunidae</taxon>
        <taxon>Portuninae</taxon>
        <taxon>Portunus</taxon>
    </lineage>
</organism>
<dbReference type="EMBL" id="VSRR010000272">
    <property type="protein sequence ID" value="MPC13300.1"/>
    <property type="molecule type" value="Genomic_DNA"/>
</dbReference>
<proteinExistence type="predicted"/>
<feature type="compositionally biased region" description="Low complexity" evidence="2">
    <location>
        <begin position="278"/>
        <end position="290"/>
    </location>
</feature>
<dbReference type="AlphaFoldDB" id="A0A5B7CV40"/>
<dbReference type="OrthoDB" id="1043025at2759"/>
<evidence type="ECO:0000259" key="3">
    <source>
        <dbReference type="Pfam" id="PF19431"/>
    </source>
</evidence>
<keyword evidence="4" id="KW-0418">Kinase</keyword>
<dbReference type="InterPro" id="IPR045801">
    <property type="entry name" value="MEKK4_N"/>
</dbReference>
<reference evidence="4 5" key="1">
    <citation type="submission" date="2019-05" db="EMBL/GenBank/DDBJ databases">
        <title>Another draft genome of Portunus trituberculatus and its Hox gene families provides insights of decapod evolution.</title>
        <authorList>
            <person name="Jeong J.-H."/>
            <person name="Song I."/>
            <person name="Kim S."/>
            <person name="Choi T."/>
            <person name="Kim D."/>
            <person name="Ryu S."/>
            <person name="Kim W."/>
        </authorList>
    </citation>
    <scope>NUCLEOTIDE SEQUENCE [LARGE SCALE GENOMIC DNA]</scope>
    <source>
        <tissue evidence="4">Muscle</tissue>
    </source>
</reference>
<feature type="compositionally biased region" description="Low complexity" evidence="2">
    <location>
        <begin position="228"/>
        <end position="237"/>
    </location>
</feature>
<keyword evidence="1" id="KW-0175">Coiled coil</keyword>
<evidence type="ECO:0000313" key="4">
    <source>
        <dbReference type="EMBL" id="MPC13300.1"/>
    </source>
</evidence>
<dbReference type="Pfam" id="PF19431">
    <property type="entry name" value="MEKK4_N"/>
    <property type="match status" value="1"/>
</dbReference>
<accession>A0A5B7CV40</accession>
<evidence type="ECO:0000256" key="2">
    <source>
        <dbReference type="SAM" id="MobiDB-lite"/>
    </source>
</evidence>
<comment type="caution">
    <text evidence="4">The sequence shown here is derived from an EMBL/GenBank/DDBJ whole genome shotgun (WGS) entry which is preliminary data.</text>
</comment>